<dbReference type="GO" id="GO:0006508">
    <property type="term" value="P:proteolysis"/>
    <property type="evidence" value="ECO:0007669"/>
    <property type="project" value="UniProtKB-KW"/>
</dbReference>
<dbReference type="PANTHER" id="PTHR47053:SF1">
    <property type="entry name" value="MUREIN DD-ENDOPEPTIDASE MEPH-RELATED"/>
    <property type="match status" value="1"/>
</dbReference>
<dbReference type="Gene3D" id="2.30.30.40">
    <property type="entry name" value="SH3 Domains"/>
    <property type="match status" value="1"/>
</dbReference>
<keyword evidence="2" id="KW-0645">Protease</keyword>
<dbReference type="RefSeq" id="WP_133472776.1">
    <property type="nucleotide sequence ID" value="NZ_SNWP01000010.1"/>
</dbReference>
<dbReference type="PANTHER" id="PTHR47053">
    <property type="entry name" value="MUREIN DD-ENDOPEPTIDASE MEPH-RELATED"/>
    <property type="match status" value="1"/>
</dbReference>
<comment type="similarity">
    <text evidence="1">Belongs to the peptidase C40 family.</text>
</comment>
<protein>
    <submittedName>
        <fullName evidence="6">NlpC/P60 family protein</fullName>
    </submittedName>
</protein>
<reference evidence="6 7" key="1">
    <citation type="submission" date="2019-03" db="EMBL/GenBank/DDBJ databases">
        <title>Genomic Encyclopedia of Archaeal and Bacterial Type Strains, Phase II (KMG-II): from individual species to whole genera.</title>
        <authorList>
            <person name="Goeker M."/>
        </authorList>
    </citation>
    <scope>NUCLEOTIDE SEQUENCE [LARGE SCALE GENOMIC DNA]</scope>
    <source>
        <strain evidence="6 7">DSM 28323</strain>
    </source>
</reference>
<keyword evidence="3" id="KW-0378">Hydrolase</keyword>
<dbReference type="Proteomes" id="UP000295741">
    <property type="component" value="Unassembled WGS sequence"/>
</dbReference>
<dbReference type="EMBL" id="SNWP01000010">
    <property type="protein sequence ID" value="TDO28221.1"/>
    <property type="molecule type" value="Genomic_DNA"/>
</dbReference>
<dbReference type="InterPro" id="IPR000064">
    <property type="entry name" value="NLP_P60_dom"/>
</dbReference>
<evidence type="ECO:0000256" key="4">
    <source>
        <dbReference type="ARBA" id="ARBA00022807"/>
    </source>
</evidence>
<dbReference type="PROSITE" id="PS51935">
    <property type="entry name" value="NLPC_P60"/>
    <property type="match status" value="1"/>
</dbReference>
<dbReference type="SUPFAM" id="SSF54001">
    <property type="entry name" value="Cysteine proteinases"/>
    <property type="match status" value="1"/>
</dbReference>
<dbReference type="OrthoDB" id="9813368at2"/>
<keyword evidence="7" id="KW-1185">Reference proteome</keyword>
<dbReference type="Gene3D" id="3.90.1720.10">
    <property type="entry name" value="endopeptidase domain like (from Nostoc punctiforme)"/>
    <property type="match status" value="1"/>
</dbReference>
<dbReference type="InterPro" id="IPR051202">
    <property type="entry name" value="Peptidase_C40"/>
</dbReference>
<evidence type="ECO:0000313" key="6">
    <source>
        <dbReference type="EMBL" id="TDO28221.1"/>
    </source>
</evidence>
<comment type="caution">
    <text evidence="6">The sequence shown here is derived from an EMBL/GenBank/DDBJ whole genome shotgun (WGS) entry which is preliminary data.</text>
</comment>
<dbReference type="Pfam" id="PF00877">
    <property type="entry name" value="NLPC_P60"/>
    <property type="match status" value="1"/>
</dbReference>
<dbReference type="Pfam" id="PF18348">
    <property type="entry name" value="SH3_16"/>
    <property type="match status" value="1"/>
</dbReference>
<evidence type="ECO:0000259" key="5">
    <source>
        <dbReference type="PROSITE" id="PS51935"/>
    </source>
</evidence>
<evidence type="ECO:0000256" key="3">
    <source>
        <dbReference type="ARBA" id="ARBA00022801"/>
    </source>
</evidence>
<organism evidence="6 7">
    <name type="scientific">Sediminibacterium goheungense</name>
    <dbReference type="NCBI Taxonomy" id="1086393"/>
    <lineage>
        <taxon>Bacteria</taxon>
        <taxon>Pseudomonadati</taxon>
        <taxon>Bacteroidota</taxon>
        <taxon>Chitinophagia</taxon>
        <taxon>Chitinophagales</taxon>
        <taxon>Chitinophagaceae</taxon>
        <taxon>Sediminibacterium</taxon>
    </lineage>
</organism>
<proteinExistence type="inferred from homology"/>
<dbReference type="InterPro" id="IPR041382">
    <property type="entry name" value="SH3_16"/>
</dbReference>
<dbReference type="AlphaFoldDB" id="A0A4R6J0F8"/>
<evidence type="ECO:0000256" key="1">
    <source>
        <dbReference type="ARBA" id="ARBA00007074"/>
    </source>
</evidence>
<name>A0A4R6J0F8_9BACT</name>
<feature type="domain" description="NlpC/P60" evidence="5">
    <location>
        <begin position="126"/>
        <end position="254"/>
    </location>
</feature>
<dbReference type="InterPro" id="IPR038765">
    <property type="entry name" value="Papain-like_cys_pep_sf"/>
</dbReference>
<sequence length="254" mass="28525">MSFVMPVVPVCPMRKEAAHRSEMVSQLLFGELARVEEQSGDFIRIHSSYDEYEGWCQRSQLVMLDEAPVFQNSRLTEEWSAAVMVNGETMMVGAGTPLDFFTGNMLSLPGFDITYTGSYWDTGKALFEEEQVTHQAKKYLNTAYLWGGRSVFGIDCSGFAQQVFRHFGIRLPRDSYQQAALGETIGFLQEARCGDLAFFDNPEGRITHVGIMLSPATIIHAAGQVRIDPIDNMGIVHAQTGKRTHQLRIIKRYA</sequence>
<keyword evidence="4" id="KW-0788">Thiol protease</keyword>
<accession>A0A4R6J0F8</accession>
<gene>
    <name evidence="6" type="ORF">BC659_0283</name>
</gene>
<evidence type="ECO:0000256" key="2">
    <source>
        <dbReference type="ARBA" id="ARBA00022670"/>
    </source>
</evidence>
<evidence type="ECO:0000313" key="7">
    <source>
        <dbReference type="Proteomes" id="UP000295741"/>
    </source>
</evidence>
<dbReference type="GO" id="GO:0008234">
    <property type="term" value="F:cysteine-type peptidase activity"/>
    <property type="evidence" value="ECO:0007669"/>
    <property type="project" value="UniProtKB-KW"/>
</dbReference>